<organism evidence="3 4">
    <name type="scientific">Psychrobacter immobilis</name>
    <dbReference type="NCBI Taxonomy" id="498"/>
    <lineage>
        <taxon>Bacteria</taxon>
        <taxon>Pseudomonadati</taxon>
        <taxon>Pseudomonadota</taxon>
        <taxon>Gammaproteobacteria</taxon>
        <taxon>Moraxellales</taxon>
        <taxon>Moraxellaceae</taxon>
        <taxon>Psychrobacter</taxon>
    </lineage>
</organism>
<evidence type="ECO:0000256" key="1">
    <source>
        <dbReference type="SAM" id="MobiDB-lite"/>
    </source>
</evidence>
<dbReference type="GeneID" id="60253929"/>
<dbReference type="AlphaFoldDB" id="A0A2V2ABA0"/>
<keyword evidence="4" id="KW-1185">Reference proteome</keyword>
<dbReference type="EMBL" id="QGGM01000001">
    <property type="protein sequence ID" value="PWK15209.1"/>
    <property type="molecule type" value="Genomic_DNA"/>
</dbReference>
<proteinExistence type="predicted"/>
<protein>
    <submittedName>
        <fullName evidence="3">Intein</fullName>
    </submittedName>
</protein>
<keyword evidence="2" id="KW-0732">Signal</keyword>
<dbReference type="Proteomes" id="UP000245655">
    <property type="component" value="Unassembled WGS sequence"/>
</dbReference>
<reference evidence="3 4" key="1">
    <citation type="submission" date="2018-05" db="EMBL/GenBank/DDBJ databases">
        <title>Genomic Encyclopedia of Type Strains, Phase IV (KMG-IV): sequencing the most valuable type-strain genomes for metagenomic binning, comparative biology and taxonomic classification.</title>
        <authorList>
            <person name="Goeker M."/>
        </authorList>
    </citation>
    <scope>NUCLEOTIDE SEQUENCE [LARGE SCALE GENOMIC DNA]</scope>
    <source>
        <strain evidence="3 4">DSM 7229</strain>
    </source>
</reference>
<dbReference type="PROSITE" id="PS51257">
    <property type="entry name" value="PROKAR_LIPOPROTEIN"/>
    <property type="match status" value="1"/>
</dbReference>
<evidence type="ECO:0000313" key="3">
    <source>
        <dbReference type="EMBL" id="PWK15209.1"/>
    </source>
</evidence>
<feature type="region of interest" description="Disordered" evidence="1">
    <location>
        <begin position="46"/>
        <end position="86"/>
    </location>
</feature>
<evidence type="ECO:0000256" key="2">
    <source>
        <dbReference type="SAM" id="SignalP"/>
    </source>
</evidence>
<dbReference type="RefSeq" id="WP_109589307.1">
    <property type="nucleotide sequence ID" value="NZ_CAJGZY010000001.1"/>
</dbReference>
<accession>A0A2V2ABA0</accession>
<feature type="chain" id="PRO_5016022594" evidence="2">
    <location>
        <begin position="25"/>
        <end position="86"/>
    </location>
</feature>
<name>A0A2V2ABA0_PSYIM</name>
<comment type="caution">
    <text evidence="3">The sequence shown here is derived from an EMBL/GenBank/DDBJ whole genome shotgun (WGS) entry which is preliminary data.</text>
</comment>
<evidence type="ECO:0000313" key="4">
    <source>
        <dbReference type="Proteomes" id="UP000245655"/>
    </source>
</evidence>
<feature type="compositionally biased region" description="Basic residues" evidence="1">
    <location>
        <begin position="50"/>
        <end position="86"/>
    </location>
</feature>
<feature type="signal peptide" evidence="2">
    <location>
        <begin position="1"/>
        <end position="24"/>
    </location>
</feature>
<gene>
    <name evidence="3" type="ORF">C8D84_101156</name>
</gene>
<sequence length="86" mass="9580">MKKIMISSILAITACFTMVSQASAAPQIAKHHVAQVKHQKVNAKFDNKHQHVKKKAVVSKHQSKKPAAHLKAKSKYQAKHTHGHRS</sequence>